<organism evidence="2 3">
    <name type="scientific">Hymenobacter glaciei</name>
    <dbReference type="NCBI Taxonomy" id="877209"/>
    <lineage>
        <taxon>Bacteria</taxon>
        <taxon>Pseudomonadati</taxon>
        <taxon>Bacteroidota</taxon>
        <taxon>Cytophagia</taxon>
        <taxon>Cytophagales</taxon>
        <taxon>Hymenobacteraceae</taxon>
        <taxon>Hymenobacter</taxon>
    </lineage>
</organism>
<keyword evidence="3" id="KW-1185">Reference proteome</keyword>
<evidence type="ECO:0000313" key="3">
    <source>
        <dbReference type="Proteomes" id="UP001501469"/>
    </source>
</evidence>
<dbReference type="EMBL" id="BAABDK010000033">
    <property type="protein sequence ID" value="GAA4052575.1"/>
    <property type="molecule type" value="Genomic_DNA"/>
</dbReference>
<name>A0ABP7UTL6_9BACT</name>
<gene>
    <name evidence="2" type="ORF">GCM10022409_44340</name>
</gene>
<dbReference type="Proteomes" id="UP001501469">
    <property type="component" value="Unassembled WGS sequence"/>
</dbReference>
<feature type="transmembrane region" description="Helical" evidence="1">
    <location>
        <begin position="196"/>
        <end position="214"/>
    </location>
</feature>
<sequence length="220" mass="24748">MGYMSAFKQYQSFISPEAAQPLIELLFKHEVLFETGFDKPVYDAKMAFNETENRFVVRLKPADFEAARELEDQASEELTANADPSHYLFGFADDELFEVILKRDEWNSYDVALAGRILRQRGRDVTPDTVRLLRQYRAVELTKPEASQKVSIIAGYLLACLGGIIGIIIGLNLLYAKKKLLDGTQGPAYSAADRAHGFRIILLGFVMALLLLVARIKLNI</sequence>
<evidence type="ECO:0000313" key="2">
    <source>
        <dbReference type="EMBL" id="GAA4052575.1"/>
    </source>
</evidence>
<feature type="transmembrane region" description="Helical" evidence="1">
    <location>
        <begin position="153"/>
        <end position="176"/>
    </location>
</feature>
<comment type="caution">
    <text evidence="2">The sequence shown here is derived from an EMBL/GenBank/DDBJ whole genome shotgun (WGS) entry which is preliminary data.</text>
</comment>
<evidence type="ECO:0000256" key="1">
    <source>
        <dbReference type="SAM" id="Phobius"/>
    </source>
</evidence>
<reference evidence="3" key="1">
    <citation type="journal article" date="2019" name="Int. J. Syst. Evol. Microbiol.">
        <title>The Global Catalogue of Microorganisms (GCM) 10K type strain sequencing project: providing services to taxonomists for standard genome sequencing and annotation.</title>
        <authorList>
            <consortium name="The Broad Institute Genomics Platform"/>
            <consortium name="The Broad Institute Genome Sequencing Center for Infectious Disease"/>
            <person name="Wu L."/>
            <person name="Ma J."/>
        </authorList>
    </citation>
    <scope>NUCLEOTIDE SEQUENCE [LARGE SCALE GENOMIC DNA]</scope>
    <source>
        <strain evidence="3">JCM 17225</strain>
    </source>
</reference>
<keyword evidence="1" id="KW-0472">Membrane</keyword>
<keyword evidence="1" id="KW-0812">Transmembrane</keyword>
<keyword evidence="1" id="KW-1133">Transmembrane helix</keyword>
<proteinExistence type="predicted"/>
<accession>A0ABP7UTL6</accession>
<protein>
    <submittedName>
        <fullName evidence="2">Uncharacterized protein</fullName>
    </submittedName>
</protein>